<feature type="compositionally biased region" description="Basic and acidic residues" evidence="1">
    <location>
        <begin position="82"/>
        <end position="92"/>
    </location>
</feature>
<dbReference type="Proteomes" id="UP001154114">
    <property type="component" value="Chromosome 15"/>
</dbReference>
<organism evidence="2 3">
    <name type="scientific">Chrysodeixis includens</name>
    <name type="common">Soybean looper</name>
    <name type="synonym">Pseudoplusia includens</name>
    <dbReference type="NCBI Taxonomy" id="689277"/>
    <lineage>
        <taxon>Eukaryota</taxon>
        <taxon>Metazoa</taxon>
        <taxon>Ecdysozoa</taxon>
        <taxon>Arthropoda</taxon>
        <taxon>Hexapoda</taxon>
        <taxon>Insecta</taxon>
        <taxon>Pterygota</taxon>
        <taxon>Neoptera</taxon>
        <taxon>Endopterygota</taxon>
        <taxon>Lepidoptera</taxon>
        <taxon>Glossata</taxon>
        <taxon>Ditrysia</taxon>
        <taxon>Noctuoidea</taxon>
        <taxon>Noctuidae</taxon>
        <taxon>Plusiinae</taxon>
        <taxon>Chrysodeixis</taxon>
    </lineage>
</organism>
<reference evidence="2" key="1">
    <citation type="submission" date="2021-12" db="EMBL/GenBank/DDBJ databases">
        <authorList>
            <person name="King R."/>
        </authorList>
    </citation>
    <scope>NUCLEOTIDE SEQUENCE</scope>
</reference>
<accession>A0A9N8KXX9</accession>
<dbReference type="AlphaFoldDB" id="A0A9N8KXX9"/>
<evidence type="ECO:0000313" key="3">
    <source>
        <dbReference type="Proteomes" id="UP001154114"/>
    </source>
</evidence>
<sequence>MLVLVRRSDVVTLFCPRIIAPSIFVRSPLTASHGPLARNSSSVRESDLNFTIDIFSHPSACKLEETPAASPAEPGPDEPPAPDDKAKLDTRRKSTSWKTFNLKRQLSKVDLKFKAAFAMPTENNLEEVVPEKGNSQFYCEANERTEAAPATTASTSASTPTPTPSATPAPESQPASPDSEETKPSSADEEGSGAGSSPLRVCSDVFERMHRELQDKRAPDVYERMHRELQERWQAEHAPARPDSLPLEGGARRAARARPAARPPAVRAQHQVPRAPRGPTRRARRLAGRPHAPLQ</sequence>
<evidence type="ECO:0000313" key="2">
    <source>
        <dbReference type="EMBL" id="CAD0201993.1"/>
    </source>
</evidence>
<dbReference type="OrthoDB" id="19944at2759"/>
<dbReference type="EMBL" id="LR824018">
    <property type="protein sequence ID" value="CAD0201993.1"/>
    <property type="molecule type" value="Genomic_DNA"/>
</dbReference>
<gene>
    <name evidence="2" type="ORF">CINC_LOCUS3661</name>
</gene>
<feature type="region of interest" description="Disordered" evidence="1">
    <location>
        <begin position="65"/>
        <end position="93"/>
    </location>
</feature>
<evidence type="ECO:0000256" key="1">
    <source>
        <dbReference type="SAM" id="MobiDB-lite"/>
    </source>
</evidence>
<protein>
    <submittedName>
        <fullName evidence="2">Uncharacterized protein</fullName>
    </submittedName>
</protein>
<keyword evidence="3" id="KW-1185">Reference proteome</keyword>
<name>A0A9N8KXX9_CHRIL</name>
<feature type="region of interest" description="Disordered" evidence="1">
    <location>
        <begin position="143"/>
        <end position="203"/>
    </location>
</feature>
<proteinExistence type="predicted"/>
<feature type="compositionally biased region" description="Low complexity" evidence="1">
    <location>
        <begin position="147"/>
        <end position="160"/>
    </location>
</feature>
<feature type="compositionally biased region" description="Low complexity" evidence="1">
    <location>
        <begin position="168"/>
        <end position="177"/>
    </location>
</feature>
<feature type="compositionally biased region" description="Basic residues" evidence="1">
    <location>
        <begin position="279"/>
        <end position="288"/>
    </location>
</feature>
<feature type="compositionally biased region" description="Low complexity" evidence="1">
    <location>
        <begin position="257"/>
        <end position="278"/>
    </location>
</feature>
<feature type="region of interest" description="Disordered" evidence="1">
    <location>
        <begin position="232"/>
        <end position="295"/>
    </location>
</feature>